<protein>
    <submittedName>
        <fullName evidence="2">PilW family protein</fullName>
    </submittedName>
</protein>
<feature type="transmembrane region" description="Helical" evidence="1">
    <location>
        <begin position="20"/>
        <end position="43"/>
    </location>
</feature>
<dbReference type="InterPro" id="IPR032092">
    <property type="entry name" value="PilW"/>
</dbReference>
<name>A0A7T2S5B8_DELAC</name>
<dbReference type="EMBL" id="CP065668">
    <property type="protein sequence ID" value="QPS09256.1"/>
    <property type="molecule type" value="Genomic_DNA"/>
</dbReference>
<organism evidence="2 3">
    <name type="scientific">Delftia acidovorans</name>
    <name type="common">Pseudomonas acidovorans</name>
    <name type="synonym">Comamonas acidovorans</name>
    <dbReference type="NCBI Taxonomy" id="80866"/>
    <lineage>
        <taxon>Bacteria</taxon>
        <taxon>Pseudomonadati</taxon>
        <taxon>Pseudomonadota</taxon>
        <taxon>Betaproteobacteria</taxon>
        <taxon>Burkholderiales</taxon>
        <taxon>Comamonadaceae</taxon>
        <taxon>Delftia</taxon>
    </lineage>
</organism>
<dbReference type="AlphaFoldDB" id="A0A7T2S5B8"/>
<keyword evidence="1" id="KW-0812">Transmembrane</keyword>
<dbReference type="GO" id="GO:0043683">
    <property type="term" value="P:type IV pilus assembly"/>
    <property type="evidence" value="ECO:0007669"/>
    <property type="project" value="InterPro"/>
</dbReference>
<dbReference type="Pfam" id="PF16074">
    <property type="entry name" value="PilW"/>
    <property type="match status" value="1"/>
</dbReference>
<keyword evidence="1" id="KW-0472">Membrane</keyword>
<proteinExistence type="predicted"/>
<dbReference type="RefSeq" id="WP_197956244.1">
    <property type="nucleotide sequence ID" value="NZ_CP065668.1"/>
</dbReference>
<accession>A0A7T2S5B8</accession>
<evidence type="ECO:0000256" key="1">
    <source>
        <dbReference type="SAM" id="Phobius"/>
    </source>
</evidence>
<evidence type="ECO:0000313" key="3">
    <source>
        <dbReference type="Proteomes" id="UP000594778"/>
    </source>
</evidence>
<evidence type="ECO:0000313" key="2">
    <source>
        <dbReference type="EMBL" id="QPS09256.1"/>
    </source>
</evidence>
<reference evidence="2 3" key="1">
    <citation type="submission" date="2020-12" db="EMBL/GenBank/DDBJ databases">
        <title>FDA dAtabase for Regulatory Grade micrObial Sequences (FDA-ARGOS): Supporting development and validation of Infectious Disease Dx tests.</title>
        <authorList>
            <person name="Sproer C."/>
            <person name="Gronow S."/>
            <person name="Severitt S."/>
            <person name="Schroder I."/>
            <person name="Tallon L."/>
            <person name="Sadzewicz L."/>
            <person name="Zhao X."/>
            <person name="Boylan J."/>
            <person name="Ott S."/>
            <person name="Bowen H."/>
            <person name="Vavikolanu K."/>
            <person name="Mehta A."/>
            <person name="Aluvathingal J."/>
            <person name="Nadendla S."/>
            <person name="Lowell S."/>
            <person name="Myers T."/>
            <person name="Yan Y."/>
            <person name="Sichtig H."/>
        </authorList>
    </citation>
    <scope>NUCLEOTIDE SEQUENCE [LARGE SCALE GENOMIC DNA]</scope>
    <source>
        <strain evidence="2 3">FDAARGOS_909</strain>
    </source>
</reference>
<gene>
    <name evidence="2" type="ORF">I6G66_04250</name>
</gene>
<keyword evidence="1" id="KW-1133">Transmembrane helix</keyword>
<dbReference type="Proteomes" id="UP000594778">
    <property type="component" value="Chromosome"/>
</dbReference>
<sequence length="374" mass="41027">MHKRKLPCGTPPVMGRSLGFSLIEIMVGLAIGLASMLAIYQLYATSEGRRRTIVSISEAQTAGSMALFAIERDIRSAGLGFASIDPRYLNCSVKAYNSKRSTPAFEFPLLPVRIADGRIWVLTGSSSNMFAGARYVSSSGGEFKMEKSNAGFQAGDVILGTSDSFTNNCLLMEVTAGADTTSTTAAANKNKVHRKAGTYQDFYQGKEVEATRNDGAHIGLLDSSKSSLGEGMLHSLGPEPTLTVWSLDGKRQLTRYNLLDETETDKVAVAQDIFQLQAEYGYDANANGAIDEEVEWTASLSPDTTRWEQVLAVRVAVLMRIPHYEKDKVTSSAPRWANGAKQFGMGDGDEWMHYRYRVYESIVPLRNTLWGQQL</sequence>